<dbReference type="Proteomes" id="UP001148018">
    <property type="component" value="Unassembled WGS sequence"/>
</dbReference>
<keyword evidence="3" id="KW-1185">Reference proteome</keyword>
<dbReference type="EMBL" id="JANIIK010000110">
    <property type="protein sequence ID" value="KAJ3596561.1"/>
    <property type="molecule type" value="Genomic_DNA"/>
</dbReference>
<reference evidence="2" key="1">
    <citation type="submission" date="2022-07" db="EMBL/GenBank/DDBJ databases">
        <title>Chromosome-level genome of Muraenolepis orangiensis.</title>
        <authorList>
            <person name="Kim J."/>
        </authorList>
    </citation>
    <scope>NUCLEOTIDE SEQUENCE</scope>
    <source>
        <strain evidence="2">KU_S4_2022</strain>
        <tissue evidence="2">Muscle</tissue>
    </source>
</reference>
<sequence length="108" mass="11344">MDSGGEMGEAPKYSPSRPKNRLSCTTTPGPSRQRTCRMASASHRRITPTGSGVPTPGICPSADGGGDPLAAPGRFPPVGDFPLEQWQDGILPLALDQVMKIDGQRPDS</sequence>
<name>A0A9Q0IGS5_9TELE</name>
<feature type="region of interest" description="Disordered" evidence="1">
    <location>
        <begin position="1"/>
        <end position="81"/>
    </location>
</feature>
<evidence type="ECO:0000313" key="2">
    <source>
        <dbReference type="EMBL" id="KAJ3596561.1"/>
    </source>
</evidence>
<evidence type="ECO:0000256" key="1">
    <source>
        <dbReference type="SAM" id="MobiDB-lite"/>
    </source>
</evidence>
<protein>
    <submittedName>
        <fullName evidence="2">Uncharacterized protein</fullName>
    </submittedName>
</protein>
<organism evidence="2 3">
    <name type="scientific">Muraenolepis orangiensis</name>
    <name type="common">Patagonian moray cod</name>
    <dbReference type="NCBI Taxonomy" id="630683"/>
    <lineage>
        <taxon>Eukaryota</taxon>
        <taxon>Metazoa</taxon>
        <taxon>Chordata</taxon>
        <taxon>Craniata</taxon>
        <taxon>Vertebrata</taxon>
        <taxon>Euteleostomi</taxon>
        <taxon>Actinopterygii</taxon>
        <taxon>Neopterygii</taxon>
        <taxon>Teleostei</taxon>
        <taxon>Neoteleostei</taxon>
        <taxon>Acanthomorphata</taxon>
        <taxon>Zeiogadaria</taxon>
        <taxon>Gadariae</taxon>
        <taxon>Gadiformes</taxon>
        <taxon>Muraenolepidoidei</taxon>
        <taxon>Muraenolepididae</taxon>
        <taxon>Muraenolepis</taxon>
    </lineage>
</organism>
<evidence type="ECO:0000313" key="3">
    <source>
        <dbReference type="Proteomes" id="UP001148018"/>
    </source>
</evidence>
<gene>
    <name evidence="2" type="ORF">NHX12_002966</name>
</gene>
<accession>A0A9Q0IGS5</accession>
<dbReference type="AlphaFoldDB" id="A0A9Q0IGS5"/>
<feature type="compositionally biased region" description="Polar residues" evidence="1">
    <location>
        <begin position="22"/>
        <end position="33"/>
    </location>
</feature>
<proteinExistence type="predicted"/>
<comment type="caution">
    <text evidence="2">The sequence shown here is derived from an EMBL/GenBank/DDBJ whole genome shotgun (WGS) entry which is preliminary data.</text>
</comment>